<dbReference type="KEGG" id="chya:V22_09110"/>
<name>A0A517T5M5_9PLAN</name>
<dbReference type="Proteomes" id="UP000319976">
    <property type="component" value="Chromosome"/>
</dbReference>
<keyword evidence="2" id="KW-1185">Reference proteome</keyword>
<sequence length="218" mass="24408">MTANFVVAEDEVATVQPELPLNDTWSVIVPQRGVPKEPKFDVPQNFIFSGPSNDPNVIGRYSGDGTFSVRRNLFRQASGNTAVVRLGTTQDFALEGVANLDGLGGWFLMMGWDGSNGHILSNSSLRKNDYWRVYSVKEGQCELFSLDVLTDQLLPRGKQPIWITLDDGKLSLRVGQNVIVQNYELDNTQRGDLILGTFRNQYGLKLLQWQSLRVKSLD</sequence>
<gene>
    <name evidence="1" type="ORF">V22_09110</name>
</gene>
<reference evidence="1 2" key="1">
    <citation type="submission" date="2019-02" db="EMBL/GenBank/DDBJ databases">
        <title>Deep-cultivation of Planctomycetes and their phenomic and genomic characterization uncovers novel biology.</title>
        <authorList>
            <person name="Wiegand S."/>
            <person name="Jogler M."/>
            <person name="Boedeker C."/>
            <person name="Pinto D."/>
            <person name="Vollmers J."/>
            <person name="Rivas-Marin E."/>
            <person name="Kohn T."/>
            <person name="Peeters S.H."/>
            <person name="Heuer A."/>
            <person name="Rast P."/>
            <person name="Oberbeckmann S."/>
            <person name="Bunk B."/>
            <person name="Jeske O."/>
            <person name="Meyerdierks A."/>
            <person name="Storesund J.E."/>
            <person name="Kallscheuer N."/>
            <person name="Luecker S."/>
            <person name="Lage O.M."/>
            <person name="Pohl T."/>
            <person name="Merkel B.J."/>
            <person name="Hornburger P."/>
            <person name="Mueller R.-W."/>
            <person name="Bruemmer F."/>
            <person name="Labrenz M."/>
            <person name="Spormann A.M."/>
            <person name="Op den Camp H."/>
            <person name="Overmann J."/>
            <person name="Amann R."/>
            <person name="Jetten M.S.M."/>
            <person name="Mascher T."/>
            <person name="Medema M.H."/>
            <person name="Devos D.P."/>
            <person name="Kaster A.-K."/>
            <person name="Ovreas L."/>
            <person name="Rohde M."/>
            <person name="Galperin M.Y."/>
            <person name="Jogler C."/>
        </authorList>
    </citation>
    <scope>NUCLEOTIDE SEQUENCE [LARGE SCALE GENOMIC DNA]</scope>
    <source>
        <strain evidence="1 2">V22</strain>
    </source>
</reference>
<evidence type="ECO:0008006" key="3">
    <source>
        <dbReference type="Google" id="ProtNLM"/>
    </source>
</evidence>
<evidence type="ECO:0000313" key="1">
    <source>
        <dbReference type="EMBL" id="QDT63686.1"/>
    </source>
</evidence>
<dbReference type="AlphaFoldDB" id="A0A517T5M5"/>
<protein>
    <recommendedName>
        <fullName evidence="3">3-keto-disaccharide hydrolase domain-containing protein</fullName>
    </recommendedName>
</protein>
<organism evidence="1 2">
    <name type="scientific">Calycomorphotria hydatis</name>
    <dbReference type="NCBI Taxonomy" id="2528027"/>
    <lineage>
        <taxon>Bacteria</taxon>
        <taxon>Pseudomonadati</taxon>
        <taxon>Planctomycetota</taxon>
        <taxon>Planctomycetia</taxon>
        <taxon>Planctomycetales</taxon>
        <taxon>Planctomycetaceae</taxon>
        <taxon>Calycomorphotria</taxon>
    </lineage>
</organism>
<proteinExistence type="predicted"/>
<dbReference type="OrthoDB" id="214343at2"/>
<accession>A0A517T5M5</accession>
<dbReference type="EMBL" id="CP036316">
    <property type="protein sequence ID" value="QDT63686.1"/>
    <property type="molecule type" value="Genomic_DNA"/>
</dbReference>
<evidence type="ECO:0000313" key="2">
    <source>
        <dbReference type="Proteomes" id="UP000319976"/>
    </source>
</evidence>
<dbReference type="RefSeq" id="WP_145260195.1">
    <property type="nucleotide sequence ID" value="NZ_CP036316.1"/>
</dbReference>